<feature type="domain" description="Flavin reductase like" evidence="4">
    <location>
        <begin position="17"/>
        <end position="168"/>
    </location>
</feature>
<dbReference type="InterPro" id="IPR002563">
    <property type="entry name" value="Flavin_Rdtase-like_dom"/>
</dbReference>
<evidence type="ECO:0000313" key="6">
    <source>
        <dbReference type="Proteomes" id="UP000649739"/>
    </source>
</evidence>
<evidence type="ECO:0000313" key="5">
    <source>
        <dbReference type="EMBL" id="GGJ75310.1"/>
    </source>
</evidence>
<gene>
    <name evidence="5" type="ORF">GCM10010123_01640</name>
</gene>
<dbReference type="SMART" id="SM00903">
    <property type="entry name" value="Flavin_Reduct"/>
    <property type="match status" value="1"/>
</dbReference>
<accession>A0A8J3AYS5</accession>
<dbReference type="Pfam" id="PF01613">
    <property type="entry name" value="Flavin_Reduct"/>
    <property type="match status" value="1"/>
</dbReference>
<proteinExistence type="inferred from homology"/>
<dbReference type="Gene3D" id="2.30.110.10">
    <property type="entry name" value="Electron Transport, Fmn-binding Protein, Chain A"/>
    <property type="match status" value="1"/>
</dbReference>
<dbReference type="PANTHER" id="PTHR43567">
    <property type="entry name" value="FLAVOREDOXIN-RELATED-RELATED"/>
    <property type="match status" value="1"/>
</dbReference>
<dbReference type="GO" id="GO:0010181">
    <property type="term" value="F:FMN binding"/>
    <property type="evidence" value="ECO:0007669"/>
    <property type="project" value="InterPro"/>
</dbReference>
<keyword evidence="6" id="KW-1185">Reference proteome</keyword>
<comment type="similarity">
    <text evidence="3">Belongs to the flavoredoxin family.</text>
</comment>
<dbReference type="EMBL" id="BMQB01000001">
    <property type="protein sequence ID" value="GGJ75310.1"/>
    <property type="molecule type" value="Genomic_DNA"/>
</dbReference>
<evidence type="ECO:0000256" key="2">
    <source>
        <dbReference type="ARBA" id="ARBA00022630"/>
    </source>
</evidence>
<reference evidence="5" key="1">
    <citation type="journal article" date="2014" name="Int. J. Syst. Evol. Microbiol.">
        <title>Complete genome sequence of Corynebacterium casei LMG S-19264T (=DSM 44701T), isolated from a smear-ripened cheese.</title>
        <authorList>
            <consortium name="US DOE Joint Genome Institute (JGI-PGF)"/>
            <person name="Walter F."/>
            <person name="Albersmeier A."/>
            <person name="Kalinowski J."/>
            <person name="Ruckert C."/>
        </authorList>
    </citation>
    <scope>NUCLEOTIDE SEQUENCE</scope>
    <source>
        <strain evidence="5">JCM 3090</strain>
    </source>
</reference>
<dbReference type="SUPFAM" id="SSF50475">
    <property type="entry name" value="FMN-binding split barrel"/>
    <property type="match status" value="1"/>
</dbReference>
<comment type="cofactor">
    <cofactor evidence="1">
        <name>FMN</name>
        <dbReference type="ChEBI" id="CHEBI:58210"/>
    </cofactor>
</comment>
<dbReference type="RefSeq" id="WP_189168049.1">
    <property type="nucleotide sequence ID" value="NZ_BMQB01000001.1"/>
</dbReference>
<evidence type="ECO:0000256" key="3">
    <source>
        <dbReference type="ARBA" id="ARBA00038054"/>
    </source>
</evidence>
<comment type="caution">
    <text evidence="5">The sequence shown here is derived from an EMBL/GenBank/DDBJ whole genome shotgun (WGS) entry which is preliminary data.</text>
</comment>
<dbReference type="AlphaFoldDB" id="A0A8J3AYS5"/>
<dbReference type="InterPro" id="IPR052174">
    <property type="entry name" value="Flavoredoxin"/>
</dbReference>
<evidence type="ECO:0000259" key="4">
    <source>
        <dbReference type="SMART" id="SM00903"/>
    </source>
</evidence>
<evidence type="ECO:0000256" key="1">
    <source>
        <dbReference type="ARBA" id="ARBA00001917"/>
    </source>
</evidence>
<protein>
    <recommendedName>
        <fullName evidence="4">Flavin reductase like domain-containing protein</fullName>
    </recommendedName>
</protein>
<dbReference type="GO" id="GO:0016646">
    <property type="term" value="F:oxidoreductase activity, acting on the CH-NH group of donors, NAD or NADP as acceptor"/>
    <property type="evidence" value="ECO:0007669"/>
    <property type="project" value="UniProtKB-ARBA"/>
</dbReference>
<organism evidence="5 6">
    <name type="scientific">Pilimelia anulata</name>
    <dbReference type="NCBI Taxonomy" id="53371"/>
    <lineage>
        <taxon>Bacteria</taxon>
        <taxon>Bacillati</taxon>
        <taxon>Actinomycetota</taxon>
        <taxon>Actinomycetes</taxon>
        <taxon>Micromonosporales</taxon>
        <taxon>Micromonosporaceae</taxon>
        <taxon>Pilimelia</taxon>
    </lineage>
</organism>
<sequence>MTGPLIRGDLGRAHRLLSPRVAYLIGSRSPSGEANLIPVSNVTSVSTDPQMIIVAVHRDFRTCGNLASADGFTLSVPRADQLEGVWRLGARYSRYEFPDRATKLAACGLPIAEDVSAYGPVLRNGLGWMTCRRTQRLDTGGDHGVYLAAVEEVAFNSADFDPDGVPRETAQPIMQVSGNVFATAGDRRTIPYGDQAK</sequence>
<reference evidence="5" key="2">
    <citation type="submission" date="2020-09" db="EMBL/GenBank/DDBJ databases">
        <authorList>
            <person name="Sun Q."/>
            <person name="Ohkuma M."/>
        </authorList>
    </citation>
    <scope>NUCLEOTIDE SEQUENCE</scope>
    <source>
        <strain evidence="5">JCM 3090</strain>
    </source>
</reference>
<dbReference type="Proteomes" id="UP000649739">
    <property type="component" value="Unassembled WGS sequence"/>
</dbReference>
<keyword evidence="2" id="KW-0285">Flavoprotein</keyword>
<name>A0A8J3AYS5_9ACTN</name>
<dbReference type="PANTHER" id="PTHR43567:SF1">
    <property type="entry name" value="FLAVOREDOXIN"/>
    <property type="match status" value="1"/>
</dbReference>
<dbReference type="InterPro" id="IPR012349">
    <property type="entry name" value="Split_barrel_FMN-bd"/>
</dbReference>